<dbReference type="Gene3D" id="6.10.140.2220">
    <property type="match status" value="1"/>
</dbReference>
<feature type="domain" description="MYND-type" evidence="5">
    <location>
        <begin position="14"/>
        <end position="59"/>
    </location>
</feature>
<keyword evidence="7" id="KW-1185">Reference proteome</keyword>
<keyword evidence="2 4" id="KW-0863">Zinc-finger</keyword>
<proteinExistence type="predicted"/>
<dbReference type="InterPro" id="IPR002893">
    <property type="entry name" value="Znf_MYND"/>
</dbReference>
<accession>A0ABQ7IU17</accession>
<evidence type="ECO:0000259" key="5">
    <source>
        <dbReference type="PROSITE" id="PS50865"/>
    </source>
</evidence>
<evidence type="ECO:0000256" key="1">
    <source>
        <dbReference type="ARBA" id="ARBA00022723"/>
    </source>
</evidence>
<dbReference type="RefSeq" id="XP_038812659.1">
    <property type="nucleotide sequence ID" value="XM_038951195.1"/>
</dbReference>
<protein>
    <recommendedName>
        <fullName evidence="5">MYND-type domain-containing protein</fullName>
    </recommendedName>
</protein>
<keyword evidence="1" id="KW-0479">Metal-binding</keyword>
<evidence type="ECO:0000256" key="3">
    <source>
        <dbReference type="ARBA" id="ARBA00022833"/>
    </source>
</evidence>
<keyword evidence="3" id="KW-0862">Zinc</keyword>
<evidence type="ECO:0000256" key="4">
    <source>
        <dbReference type="PROSITE-ProRule" id="PRU00134"/>
    </source>
</evidence>
<reference evidence="6 7" key="1">
    <citation type="journal article" date="2020" name="Genome Biol. Evol.">
        <title>Comparative genomics of Sclerotiniaceae.</title>
        <authorList>
            <person name="Valero Jimenez C.A."/>
            <person name="Steentjes M."/>
            <person name="Scholten O.E."/>
            <person name="Van Kan J.A.L."/>
        </authorList>
    </citation>
    <scope>NUCLEOTIDE SEQUENCE [LARGE SCALE GENOMIC DNA]</scope>
    <source>
        <strain evidence="6 7">B1</strain>
    </source>
</reference>
<dbReference type="SUPFAM" id="SSF144232">
    <property type="entry name" value="HIT/MYND zinc finger-like"/>
    <property type="match status" value="1"/>
</dbReference>
<dbReference type="Pfam" id="PF01753">
    <property type="entry name" value="zf-MYND"/>
    <property type="match status" value="1"/>
</dbReference>
<organism evidence="6 7">
    <name type="scientific">Botrytis deweyae</name>
    <dbReference type="NCBI Taxonomy" id="2478750"/>
    <lineage>
        <taxon>Eukaryota</taxon>
        <taxon>Fungi</taxon>
        <taxon>Dikarya</taxon>
        <taxon>Ascomycota</taxon>
        <taxon>Pezizomycotina</taxon>
        <taxon>Leotiomycetes</taxon>
        <taxon>Helotiales</taxon>
        <taxon>Sclerotiniaceae</taxon>
        <taxon>Botrytis</taxon>
    </lineage>
</organism>
<evidence type="ECO:0000313" key="7">
    <source>
        <dbReference type="Proteomes" id="UP000783213"/>
    </source>
</evidence>
<evidence type="ECO:0000313" key="6">
    <source>
        <dbReference type="EMBL" id="KAF7933866.1"/>
    </source>
</evidence>
<dbReference type="GeneID" id="62230349"/>
<dbReference type="EMBL" id="RCSX01000006">
    <property type="protein sequence ID" value="KAF7933866.1"/>
    <property type="molecule type" value="Genomic_DNA"/>
</dbReference>
<evidence type="ECO:0000256" key="2">
    <source>
        <dbReference type="ARBA" id="ARBA00022771"/>
    </source>
</evidence>
<comment type="caution">
    <text evidence="6">The sequence shown here is derived from an EMBL/GenBank/DDBJ whole genome shotgun (WGS) entry which is preliminary data.</text>
</comment>
<dbReference type="Proteomes" id="UP000783213">
    <property type="component" value="Unassembled WGS sequence"/>
</dbReference>
<sequence length="343" mass="39174">MSTTTIPSTMKGPCAHCSATAHMKCTGCSSPLGEEAVAIIYYCDRKCQAEHWKLHKSACKAHQTKNLLYRAGEALQGIFYAFRQEMFNNKIVKVEHKDGKLYLVEGRYPDMRTNLDVLHEFPFELLPSKEDRHAVLAHMACHDAVAWMQELTEIFLEGTAQNIEELNVEAKNPKREVLIVGQGGEQDHAHYVHSIFKITLRNRGGVYCLDLSGAQFGYYNPVTPWSEYFVNRISSVTSCNPSGAGKAMLLGREKDNSLLDFLYQVLEGCSRRTLIAMEAWESKFMPLSIFLRLPQGQFEKEKRMMCYVFRFHYFEFRENIEEQIIKAVENPGVHPVISFIPGN</sequence>
<gene>
    <name evidence="6" type="ORF">EAE98_003575</name>
</gene>
<dbReference type="PROSITE" id="PS50865">
    <property type="entry name" value="ZF_MYND_2"/>
    <property type="match status" value="1"/>
</dbReference>
<name>A0ABQ7IU17_9HELO</name>